<evidence type="ECO:0000313" key="2">
    <source>
        <dbReference type="Proteomes" id="UP001055072"/>
    </source>
</evidence>
<comment type="caution">
    <text evidence="1">The sequence shown here is derived from an EMBL/GenBank/DDBJ whole genome shotgun (WGS) entry which is preliminary data.</text>
</comment>
<gene>
    <name evidence="1" type="ORF">BDY19DRAFT_639479</name>
</gene>
<proteinExistence type="predicted"/>
<protein>
    <submittedName>
        <fullName evidence="1">Uncharacterized protein</fullName>
    </submittedName>
</protein>
<organism evidence="1 2">
    <name type="scientific">Irpex rosettiformis</name>
    <dbReference type="NCBI Taxonomy" id="378272"/>
    <lineage>
        <taxon>Eukaryota</taxon>
        <taxon>Fungi</taxon>
        <taxon>Dikarya</taxon>
        <taxon>Basidiomycota</taxon>
        <taxon>Agaricomycotina</taxon>
        <taxon>Agaricomycetes</taxon>
        <taxon>Polyporales</taxon>
        <taxon>Irpicaceae</taxon>
        <taxon>Irpex</taxon>
    </lineage>
</organism>
<keyword evidence="2" id="KW-1185">Reference proteome</keyword>
<dbReference type="Proteomes" id="UP001055072">
    <property type="component" value="Unassembled WGS sequence"/>
</dbReference>
<evidence type="ECO:0000313" key="1">
    <source>
        <dbReference type="EMBL" id="KAI0091663.1"/>
    </source>
</evidence>
<dbReference type="EMBL" id="MU274905">
    <property type="protein sequence ID" value="KAI0091663.1"/>
    <property type="molecule type" value="Genomic_DNA"/>
</dbReference>
<reference evidence="1" key="1">
    <citation type="journal article" date="2021" name="Environ. Microbiol.">
        <title>Gene family expansions and transcriptome signatures uncover fungal adaptations to wood decay.</title>
        <authorList>
            <person name="Hage H."/>
            <person name="Miyauchi S."/>
            <person name="Viragh M."/>
            <person name="Drula E."/>
            <person name="Min B."/>
            <person name="Chaduli D."/>
            <person name="Navarro D."/>
            <person name="Favel A."/>
            <person name="Norest M."/>
            <person name="Lesage-Meessen L."/>
            <person name="Balint B."/>
            <person name="Merenyi Z."/>
            <person name="de Eugenio L."/>
            <person name="Morin E."/>
            <person name="Martinez A.T."/>
            <person name="Baldrian P."/>
            <person name="Stursova M."/>
            <person name="Martinez M.J."/>
            <person name="Novotny C."/>
            <person name="Magnuson J.K."/>
            <person name="Spatafora J.W."/>
            <person name="Maurice S."/>
            <person name="Pangilinan J."/>
            <person name="Andreopoulos W."/>
            <person name="LaButti K."/>
            <person name="Hundley H."/>
            <person name="Na H."/>
            <person name="Kuo A."/>
            <person name="Barry K."/>
            <person name="Lipzen A."/>
            <person name="Henrissat B."/>
            <person name="Riley R."/>
            <person name="Ahrendt S."/>
            <person name="Nagy L.G."/>
            <person name="Grigoriev I.V."/>
            <person name="Martin F."/>
            <person name="Rosso M.N."/>
        </authorList>
    </citation>
    <scope>NUCLEOTIDE SEQUENCE</scope>
    <source>
        <strain evidence="1">CBS 384.51</strain>
    </source>
</reference>
<accession>A0ACB8UBF0</accession>
<sequence>MLFLDERHTNHILSARDVDVAISRIAEISRELRSTRNSFASINCLPLEILSEIFLCLQTSDSAIFTPLLFREWLQVIHVCRHWRKVAHGCALLWTKIDVCAPQELVKEMLERSRNAGLEVKAILSRASSRTLSNWASIIVHSRRIRTLHLGVDDATCNQLLRRTVLEVDMPRLESFRVNSTTHAPLHLSSRLFSKGAPCLQHLELCDSFIPWDMPFLLKCPRLKTFTVRNVPPPPTIGHLFYILQSIPALEELNMSQLSHITPEPSVPLQLQHLCSLVVSEAASKVFSLTKPIGIPGSITTSSHLDPYDTEDRSSGLSILFDAIFNNRDSPFKDLHIDAAALSCRMRPSRNASSKVTSYFPVHMSLQGSISLQGLIDLVLPLPLRHVTSFTLEDRRATCGRDLLPALLQAMPQVQTLHVYHKASLAVLYSLCTDAELELLETTSSATLLLPQLEHLILEDVDMSWAVDRANILIRLQEMQFLRSNRGRPIAELTIAACRNVTAEEINVLCHIFVDVDWDGFKSSATDANDEDSNWEATGEAEEDPELWEIWEGNNVGWHS</sequence>
<name>A0ACB8UBF0_9APHY</name>